<name>A0A6J5CG33_9BURK</name>
<evidence type="ECO:0008006" key="3">
    <source>
        <dbReference type="Google" id="ProtNLM"/>
    </source>
</evidence>
<accession>A0A6J5CG33</accession>
<reference evidence="1 2" key="1">
    <citation type="submission" date="2020-04" db="EMBL/GenBank/DDBJ databases">
        <authorList>
            <person name="De Canck E."/>
        </authorList>
    </citation>
    <scope>NUCLEOTIDE SEQUENCE [LARGE SCALE GENOMIC DNA]</scope>
    <source>
        <strain evidence="1 2">LMG 24238</strain>
    </source>
</reference>
<organism evidence="1 2">
    <name type="scientific">Paraburkholderia sediminicola</name>
    <dbReference type="NCBI Taxonomy" id="458836"/>
    <lineage>
        <taxon>Bacteria</taxon>
        <taxon>Pseudomonadati</taxon>
        <taxon>Pseudomonadota</taxon>
        <taxon>Betaproteobacteria</taxon>
        <taxon>Burkholderiales</taxon>
        <taxon>Burkholderiaceae</taxon>
        <taxon>Paraburkholderia</taxon>
    </lineage>
</organism>
<keyword evidence="2" id="KW-1185">Reference proteome</keyword>
<evidence type="ECO:0000313" key="1">
    <source>
        <dbReference type="EMBL" id="CAB3736101.1"/>
    </source>
</evidence>
<protein>
    <recommendedName>
        <fullName evidence="3">Lysozyme inhibitor LprI N-terminal domain-containing protein</fullName>
    </recommendedName>
</protein>
<proteinExistence type="predicted"/>
<sequence length="135" mass="15101">MLKPITKFFFIAIAVFANSGSAKTDAECLKHLGGGYSDAVCFGGLRADMGAQNRALYKKIRMRIPPGNPHARMLDDYMSAQDAAVRFCELQRDAGANWEKSPDGTMYPALYEQCVFDLRKVQNRFLKDLLTAANW</sequence>
<gene>
    <name evidence="1" type="ORF">LMG24238_06195</name>
</gene>
<dbReference type="EMBL" id="CADIKC010000011">
    <property type="protein sequence ID" value="CAB3736101.1"/>
    <property type="molecule type" value="Genomic_DNA"/>
</dbReference>
<dbReference type="GeneID" id="97044773"/>
<dbReference type="Proteomes" id="UP000494255">
    <property type="component" value="Unassembled WGS sequence"/>
</dbReference>
<dbReference type="AlphaFoldDB" id="A0A6J5CG33"/>
<evidence type="ECO:0000313" key="2">
    <source>
        <dbReference type="Proteomes" id="UP000494255"/>
    </source>
</evidence>
<dbReference type="RefSeq" id="WP_246287873.1">
    <property type="nucleotide sequence ID" value="NZ_CADIKC010000011.1"/>
</dbReference>